<feature type="transmembrane region" description="Helical" evidence="10">
    <location>
        <begin position="595"/>
        <end position="617"/>
    </location>
</feature>
<evidence type="ECO:0000256" key="1">
    <source>
        <dbReference type="ARBA" id="ARBA00022448"/>
    </source>
</evidence>
<evidence type="ECO:0000313" key="13">
    <source>
        <dbReference type="Proteomes" id="UP000663829"/>
    </source>
</evidence>
<dbReference type="GO" id="GO:0034220">
    <property type="term" value="P:monoatomic ion transmembrane transport"/>
    <property type="evidence" value="ECO:0007669"/>
    <property type="project" value="UniProtKB-KW"/>
</dbReference>
<evidence type="ECO:0000313" key="11">
    <source>
        <dbReference type="EMBL" id="CAF1456363.1"/>
    </source>
</evidence>
<dbReference type="GO" id="GO:1902495">
    <property type="term" value="C:transmembrane transporter complex"/>
    <property type="evidence" value="ECO:0007669"/>
    <property type="project" value="TreeGrafter"/>
</dbReference>
<feature type="transmembrane region" description="Helical" evidence="10">
    <location>
        <begin position="693"/>
        <end position="715"/>
    </location>
</feature>
<evidence type="ECO:0000256" key="4">
    <source>
        <dbReference type="ARBA" id="ARBA00023043"/>
    </source>
</evidence>
<keyword evidence="10" id="KW-0812">Transmembrane</keyword>
<dbReference type="SMART" id="SM00248">
    <property type="entry name" value="ANK"/>
    <property type="match status" value="4"/>
</dbReference>
<feature type="compositionally biased region" description="Low complexity" evidence="9">
    <location>
        <begin position="80"/>
        <end position="91"/>
    </location>
</feature>
<sequence length="753" mass="87557">CSTNEQLLNDRSQILKYIVKKILNSTNDCQFLAIIKSMLSDFDKQDDTPLHIASRNGYVEICKQLLLLAGECISSHESKTSTSQSQTVEVSDALRNPRSDEHTPPLSDKQVVIQRLSLSDALHQQQPAILSSLLLQQHRQSVIDQGYLFQSMLMGARLMNSSSAIVSKRMKLLILKKNGEKRSSIHEAILQNRIEIVQLFFKSPSSKNQQQQPLDDIQSMNQTDLEEILDDYDGIHIQTCLHMAAREGYPEIVQLLLQKRANPEVRDGYDCTPLHLAAMGQKEQSSVDVLDKFIAHNCDLTIRNGDGYNCLEIAIIHKNVRKLLDIPKVKKEGEEEKDIDEIKLYNVEPEWRKLLRNSQITKENGRTVVDSPMRKIIRIMPSLAYELLHKFEAEVGNKHQAFHYKYYDFEFIEDQCFVEQWKANFSDIDNNPKTKINVKCFNKCCMICHCSKISYSTNHLNISNTFLETYTHSSHTLITNHILNVLSRSSEDIEFKDVEAVQIQTKLLYHPVFTKLMSRKWYGLNFFLYLLTLFFYATYLGLFTWAVMRNTQPHIFYDTLLNVTTSDDSQCEEIARIMVKTNNHIKDSIDYGLKYTLYVLLWIHIFKGILLIVGVYRYKIHWRCYMEVTALVLSFIYIYDTSWQNEVQLRCPIQWQIGSLGLCLGWITLLAYLRSIPPFGIYVIMLEVIIQKFLWFFPLLIIVICSFGFSFYMLLQNQVVFGTIFKSLIRTCKYLESFNNEFQTENMEQSLTI</sequence>
<dbReference type="PROSITE" id="PS50088">
    <property type="entry name" value="ANK_REPEAT"/>
    <property type="match status" value="2"/>
</dbReference>
<keyword evidence="10" id="KW-0472">Membrane</keyword>
<dbReference type="InterPro" id="IPR052076">
    <property type="entry name" value="TRP_cation_channel"/>
</dbReference>
<dbReference type="Proteomes" id="UP000681722">
    <property type="component" value="Unassembled WGS sequence"/>
</dbReference>
<keyword evidence="7" id="KW-0407">Ion channel</keyword>
<dbReference type="Proteomes" id="UP000663829">
    <property type="component" value="Unassembled WGS sequence"/>
</dbReference>
<feature type="region of interest" description="Disordered" evidence="9">
    <location>
        <begin position="80"/>
        <end position="106"/>
    </location>
</feature>
<feature type="transmembrane region" description="Helical" evidence="10">
    <location>
        <begin position="526"/>
        <end position="548"/>
    </location>
</feature>
<keyword evidence="4 8" id="KW-0040">ANK repeat</keyword>
<evidence type="ECO:0000256" key="2">
    <source>
        <dbReference type="ARBA" id="ARBA00022606"/>
    </source>
</evidence>
<dbReference type="GO" id="GO:0022857">
    <property type="term" value="F:transmembrane transporter activity"/>
    <property type="evidence" value="ECO:0007669"/>
    <property type="project" value="TreeGrafter"/>
</dbReference>
<keyword evidence="13" id="KW-1185">Reference proteome</keyword>
<comment type="caution">
    <text evidence="11">The sequence shown here is derived from an EMBL/GenBank/DDBJ whole genome shotgun (WGS) entry which is preliminary data.</text>
</comment>
<dbReference type="Pfam" id="PF12796">
    <property type="entry name" value="Ank_2"/>
    <property type="match status" value="1"/>
</dbReference>
<gene>
    <name evidence="11" type="ORF">GPM918_LOCUS34918</name>
    <name evidence="12" type="ORF">SRO942_LOCUS35632</name>
</gene>
<dbReference type="EMBL" id="CAJOBC010085211">
    <property type="protein sequence ID" value="CAF4328094.1"/>
    <property type="molecule type" value="Genomic_DNA"/>
</dbReference>
<feature type="non-terminal residue" evidence="11">
    <location>
        <position position="1"/>
    </location>
</feature>
<keyword evidence="3" id="KW-0677">Repeat</keyword>
<dbReference type="Gene3D" id="1.25.40.20">
    <property type="entry name" value="Ankyrin repeat-containing domain"/>
    <property type="match status" value="2"/>
</dbReference>
<keyword evidence="5" id="KW-0406">Ion transport</keyword>
<dbReference type="OrthoDB" id="341259at2759"/>
<accession>A0A815Q2W7</accession>
<organism evidence="11 13">
    <name type="scientific">Didymodactylos carnosus</name>
    <dbReference type="NCBI Taxonomy" id="1234261"/>
    <lineage>
        <taxon>Eukaryota</taxon>
        <taxon>Metazoa</taxon>
        <taxon>Spiralia</taxon>
        <taxon>Gnathifera</taxon>
        <taxon>Rotifera</taxon>
        <taxon>Eurotatoria</taxon>
        <taxon>Bdelloidea</taxon>
        <taxon>Philodinida</taxon>
        <taxon>Philodinidae</taxon>
        <taxon>Didymodactylos</taxon>
    </lineage>
</organism>
<feature type="repeat" description="ANK" evidence="8">
    <location>
        <begin position="236"/>
        <end position="268"/>
    </location>
</feature>
<keyword evidence="1" id="KW-0813">Transport</keyword>
<reference evidence="11" key="1">
    <citation type="submission" date="2021-02" db="EMBL/GenBank/DDBJ databases">
        <authorList>
            <person name="Nowell W R."/>
        </authorList>
    </citation>
    <scope>NUCLEOTIDE SEQUENCE</scope>
</reference>
<keyword evidence="2" id="KW-0716">Sensory transduction</keyword>
<evidence type="ECO:0000256" key="7">
    <source>
        <dbReference type="ARBA" id="ARBA00023303"/>
    </source>
</evidence>
<keyword evidence="6" id="KW-0325">Glycoprotein</keyword>
<dbReference type="PANTHER" id="PTHR47143:SF1">
    <property type="entry name" value="ION_TRANS DOMAIN-CONTAINING PROTEIN"/>
    <property type="match status" value="1"/>
</dbReference>
<evidence type="ECO:0000256" key="5">
    <source>
        <dbReference type="ARBA" id="ARBA00023065"/>
    </source>
</evidence>
<evidence type="ECO:0000256" key="8">
    <source>
        <dbReference type="PROSITE-ProRule" id="PRU00023"/>
    </source>
</evidence>
<dbReference type="EMBL" id="CAJNOQ010019757">
    <property type="protein sequence ID" value="CAF1456363.1"/>
    <property type="molecule type" value="Genomic_DNA"/>
</dbReference>
<dbReference type="InterPro" id="IPR002110">
    <property type="entry name" value="Ankyrin_rpt"/>
</dbReference>
<evidence type="ECO:0000256" key="9">
    <source>
        <dbReference type="SAM" id="MobiDB-lite"/>
    </source>
</evidence>
<proteinExistence type="predicted"/>
<evidence type="ECO:0000256" key="3">
    <source>
        <dbReference type="ARBA" id="ARBA00022737"/>
    </source>
</evidence>
<feature type="repeat" description="ANK" evidence="8">
    <location>
        <begin position="45"/>
        <end position="78"/>
    </location>
</feature>
<evidence type="ECO:0000256" key="6">
    <source>
        <dbReference type="ARBA" id="ARBA00023180"/>
    </source>
</evidence>
<protein>
    <recommendedName>
        <fullName evidence="14">Transient receptor potential cation channel subfamily A member 1</fullName>
    </recommendedName>
</protein>
<dbReference type="PROSITE" id="PS50297">
    <property type="entry name" value="ANK_REP_REGION"/>
    <property type="match status" value="2"/>
</dbReference>
<keyword evidence="10" id="KW-1133">Transmembrane helix</keyword>
<dbReference type="AlphaFoldDB" id="A0A815Q2W7"/>
<evidence type="ECO:0000256" key="10">
    <source>
        <dbReference type="SAM" id="Phobius"/>
    </source>
</evidence>
<dbReference type="Pfam" id="PF00023">
    <property type="entry name" value="Ank"/>
    <property type="match status" value="1"/>
</dbReference>
<name>A0A815Q2W7_9BILA</name>
<dbReference type="PANTHER" id="PTHR47143">
    <property type="entry name" value="TRANSIENT RECEPTOR POTENTIAL CATION CHANNEL PROTEIN PAINLESS"/>
    <property type="match status" value="1"/>
</dbReference>
<dbReference type="InterPro" id="IPR036770">
    <property type="entry name" value="Ankyrin_rpt-contain_sf"/>
</dbReference>
<evidence type="ECO:0008006" key="14">
    <source>
        <dbReference type="Google" id="ProtNLM"/>
    </source>
</evidence>
<dbReference type="SUPFAM" id="SSF48403">
    <property type="entry name" value="Ankyrin repeat"/>
    <property type="match status" value="1"/>
</dbReference>
<evidence type="ECO:0000313" key="12">
    <source>
        <dbReference type="EMBL" id="CAF4328094.1"/>
    </source>
</evidence>